<evidence type="ECO:0000259" key="8">
    <source>
        <dbReference type="Pfam" id="PF04239"/>
    </source>
</evidence>
<reference evidence="9 10" key="1">
    <citation type="submission" date="2018-11" db="EMBL/GenBank/DDBJ databases">
        <title>Erythrobacter spongiae sp. nov., isolated from a marine sponge.</title>
        <authorList>
            <person name="Zhuang L."/>
            <person name="Luo L."/>
        </authorList>
    </citation>
    <scope>NUCLEOTIDE SEQUENCE [LARGE SCALE GENOMIC DNA]</scope>
    <source>
        <strain evidence="9 10">HN-E23</strain>
    </source>
</reference>
<keyword evidence="3" id="KW-1003">Cell membrane</keyword>
<name>A0A3N5CTU0_9SPHN</name>
<accession>A0A3N5CTU0</accession>
<evidence type="ECO:0000256" key="6">
    <source>
        <dbReference type="ARBA" id="ARBA00023136"/>
    </source>
</evidence>
<dbReference type="PANTHER" id="PTHR34582">
    <property type="entry name" value="UPF0702 TRANSMEMBRANE PROTEIN YCAP"/>
    <property type="match status" value="1"/>
</dbReference>
<comment type="similarity">
    <text evidence="2">Belongs to the UPF0702 family.</text>
</comment>
<dbReference type="AlphaFoldDB" id="A0A3N5CTU0"/>
<dbReference type="Pfam" id="PF04239">
    <property type="entry name" value="DUF421"/>
    <property type="match status" value="1"/>
</dbReference>
<evidence type="ECO:0000256" key="4">
    <source>
        <dbReference type="ARBA" id="ARBA00022692"/>
    </source>
</evidence>
<feature type="transmembrane region" description="Helical" evidence="7">
    <location>
        <begin position="45"/>
        <end position="61"/>
    </location>
</feature>
<dbReference type="OrthoDB" id="9793799at2"/>
<comment type="caution">
    <text evidence="9">The sequence shown here is derived from an EMBL/GenBank/DDBJ whole genome shotgun (WGS) entry which is preliminary data.</text>
</comment>
<protein>
    <submittedName>
        <fullName evidence="9">DUF421 domain-containing protein</fullName>
    </submittedName>
</protein>
<dbReference type="Proteomes" id="UP000275232">
    <property type="component" value="Unassembled WGS sequence"/>
</dbReference>
<evidence type="ECO:0000313" key="10">
    <source>
        <dbReference type="Proteomes" id="UP000275232"/>
    </source>
</evidence>
<keyword evidence="4 7" id="KW-0812">Transmembrane</keyword>
<evidence type="ECO:0000256" key="5">
    <source>
        <dbReference type="ARBA" id="ARBA00022989"/>
    </source>
</evidence>
<evidence type="ECO:0000256" key="3">
    <source>
        <dbReference type="ARBA" id="ARBA00022475"/>
    </source>
</evidence>
<keyword evidence="10" id="KW-1185">Reference proteome</keyword>
<feature type="transmembrane region" description="Helical" evidence="7">
    <location>
        <begin position="12"/>
        <end position="33"/>
    </location>
</feature>
<dbReference type="PANTHER" id="PTHR34582:SF6">
    <property type="entry name" value="UPF0702 TRANSMEMBRANE PROTEIN YCAP"/>
    <property type="match status" value="1"/>
</dbReference>
<dbReference type="EMBL" id="RPFZ01000001">
    <property type="protein sequence ID" value="RPF72624.1"/>
    <property type="molecule type" value="Genomic_DNA"/>
</dbReference>
<evidence type="ECO:0000256" key="2">
    <source>
        <dbReference type="ARBA" id="ARBA00006448"/>
    </source>
</evidence>
<keyword evidence="6 7" id="KW-0472">Membrane</keyword>
<dbReference type="Gene3D" id="3.30.240.20">
    <property type="entry name" value="bsu07140 like domains"/>
    <property type="match status" value="1"/>
</dbReference>
<dbReference type="InterPro" id="IPR023090">
    <property type="entry name" value="UPF0702_alpha/beta_dom_sf"/>
</dbReference>
<gene>
    <name evidence="9" type="ORF">EG799_01865</name>
</gene>
<feature type="domain" description="YetF C-terminal" evidence="8">
    <location>
        <begin position="91"/>
        <end position="159"/>
    </location>
</feature>
<evidence type="ECO:0000313" key="9">
    <source>
        <dbReference type="EMBL" id="RPF72624.1"/>
    </source>
</evidence>
<organism evidence="9 10">
    <name type="scientific">Aurantiacibacter spongiae</name>
    <dbReference type="NCBI Taxonomy" id="2488860"/>
    <lineage>
        <taxon>Bacteria</taxon>
        <taxon>Pseudomonadati</taxon>
        <taxon>Pseudomonadota</taxon>
        <taxon>Alphaproteobacteria</taxon>
        <taxon>Sphingomonadales</taxon>
        <taxon>Erythrobacteraceae</taxon>
        <taxon>Aurantiacibacter</taxon>
    </lineage>
</organism>
<keyword evidence="5 7" id="KW-1133">Transmembrane helix</keyword>
<evidence type="ECO:0000256" key="7">
    <source>
        <dbReference type="SAM" id="Phobius"/>
    </source>
</evidence>
<comment type="subcellular location">
    <subcellularLocation>
        <location evidence="1">Cell membrane</location>
        <topology evidence="1">Multi-pass membrane protein</topology>
    </subcellularLocation>
</comment>
<dbReference type="InterPro" id="IPR007353">
    <property type="entry name" value="DUF421"/>
</dbReference>
<feature type="transmembrane region" description="Helical" evidence="7">
    <location>
        <begin position="67"/>
        <end position="87"/>
    </location>
</feature>
<proteinExistence type="inferred from homology"/>
<sequence>MFGLSDYPDAIIRGAALGLITLVWVILVVRVIGLRTFSKMTSIDFVITLATGSLLASAATVTEWTALIQALSAILALLIAQLILARLRRGSRAFQLMIENDPIMLMHNGKILEGALAQTRVSESDVLYKPRLQGIHDLSDVRSIVLESTGDISIISGETGPTEEVLKEVDCCYGPEKHHTTRQK</sequence>
<evidence type="ECO:0000256" key="1">
    <source>
        <dbReference type="ARBA" id="ARBA00004651"/>
    </source>
</evidence>
<dbReference type="GO" id="GO:0005886">
    <property type="term" value="C:plasma membrane"/>
    <property type="evidence" value="ECO:0007669"/>
    <property type="project" value="UniProtKB-SubCell"/>
</dbReference>